<dbReference type="WBParaSite" id="ASIM_0002019401-mRNA-1">
    <property type="protein sequence ID" value="ASIM_0002019401-mRNA-1"/>
    <property type="gene ID" value="ASIM_0002019401"/>
</dbReference>
<evidence type="ECO:0000256" key="1">
    <source>
        <dbReference type="SAM" id="MobiDB-lite"/>
    </source>
</evidence>
<feature type="region of interest" description="Disordered" evidence="1">
    <location>
        <begin position="12"/>
        <end position="50"/>
    </location>
</feature>
<reference evidence="2" key="1">
    <citation type="submission" date="2017-02" db="UniProtKB">
        <authorList>
            <consortium name="WormBaseParasite"/>
        </authorList>
    </citation>
    <scope>IDENTIFICATION</scope>
</reference>
<dbReference type="Gene3D" id="6.10.250.2500">
    <property type="match status" value="1"/>
</dbReference>
<sequence>LEEDLKGYLDWINQAEDIEPVNDDEQEDEQQFAGEELDEEGEEKTDDSRPSWFNKRLRRLQKFNRRCRRGCR</sequence>
<name>A0A0M3KGT0_ANISI</name>
<evidence type="ECO:0000313" key="2">
    <source>
        <dbReference type="WBParaSite" id="ASIM_0002019401-mRNA-1"/>
    </source>
</evidence>
<accession>A0A0M3KGT0</accession>
<dbReference type="AlphaFoldDB" id="A0A0M3KGT0"/>
<proteinExistence type="predicted"/>
<feature type="compositionally biased region" description="Acidic residues" evidence="1">
    <location>
        <begin position="16"/>
        <end position="45"/>
    </location>
</feature>
<organism evidence="2">
    <name type="scientific">Anisakis simplex</name>
    <name type="common">Herring worm</name>
    <dbReference type="NCBI Taxonomy" id="6269"/>
    <lineage>
        <taxon>Eukaryota</taxon>
        <taxon>Metazoa</taxon>
        <taxon>Ecdysozoa</taxon>
        <taxon>Nematoda</taxon>
        <taxon>Chromadorea</taxon>
        <taxon>Rhabditida</taxon>
        <taxon>Spirurina</taxon>
        <taxon>Ascaridomorpha</taxon>
        <taxon>Ascaridoidea</taxon>
        <taxon>Anisakidae</taxon>
        <taxon>Anisakis</taxon>
        <taxon>Anisakis simplex complex</taxon>
    </lineage>
</organism>
<protein>
    <submittedName>
        <fullName evidence="2">Acidic leucine-rich nuclear phosphoprotein 32-related protein 2-like</fullName>
    </submittedName>
</protein>